<evidence type="ECO:0000256" key="6">
    <source>
        <dbReference type="ARBA" id="ARBA00022741"/>
    </source>
</evidence>
<sequence length="221" mass="24618">MKKEKTSRKGFFISLEGPDGAGKTSVLEKILPSLRAFTSGEVITTREPGGVAIAEKIRDVILDVEHTAMDDKTELLLYIAARRQHLVEKILPQLAKGNLVLVDRFIDSSVAYQGYGRGLDTQAIVWLNDFATDGLQPDLTLYFDVASEVGLSRIAQNKDREINRLDLEKLEMHQKVRQGYLALAKENPDRIVTIDASQPLDKVVADTLAVLEKALFAEEIR</sequence>
<dbReference type="KEGG" id="sfer:NCTC12278_01467"/>
<dbReference type="SUPFAM" id="SSF52540">
    <property type="entry name" value="P-loop containing nucleoside triphosphate hydrolases"/>
    <property type="match status" value="1"/>
</dbReference>
<proteinExistence type="inferred from homology"/>
<dbReference type="GO" id="GO:0006233">
    <property type="term" value="P:dTDP biosynthetic process"/>
    <property type="evidence" value="ECO:0007669"/>
    <property type="project" value="InterPro"/>
</dbReference>
<accession>A0A2X3VNA6</accession>
<dbReference type="STRING" id="1123303.GCA_000372425_00984"/>
<evidence type="ECO:0000256" key="4">
    <source>
        <dbReference type="ARBA" id="ARBA00022679"/>
    </source>
</evidence>
<dbReference type="Gene3D" id="3.40.50.300">
    <property type="entry name" value="P-loop containing nucleotide triphosphate hydrolases"/>
    <property type="match status" value="1"/>
</dbReference>
<evidence type="ECO:0000256" key="11">
    <source>
        <dbReference type="HAMAP-Rule" id="MF_00165"/>
    </source>
</evidence>
<evidence type="ECO:0000256" key="3">
    <source>
        <dbReference type="ARBA" id="ARBA00017144"/>
    </source>
</evidence>
<dbReference type="InterPro" id="IPR027417">
    <property type="entry name" value="P-loop_NTPase"/>
</dbReference>
<evidence type="ECO:0000256" key="7">
    <source>
        <dbReference type="ARBA" id="ARBA00022777"/>
    </source>
</evidence>
<dbReference type="Proteomes" id="UP000249495">
    <property type="component" value="Chromosome 1"/>
</dbReference>
<dbReference type="GO" id="GO:0005524">
    <property type="term" value="F:ATP binding"/>
    <property type="evidence" value="ECO:0007669"/>
    <property type="project" value="UniProtKB-UniRule"/>
</dbReference>
<keyword evidence="14" id="KW-1185">Reference proteome</keyword>
<dbReference type="GO" id="GO:0005829">
    <property type="term" value="C:cytosol"/>
    <property type="evidence" value="ECO:0007669"/>
    <property type="project" value="TreeGrafter"/>
</dbReference>
<comment type="function">
    <text evidence="10 11">Phosphorylation of dTMP to form dTDP in both de novo and salvage pathways of dTTP synthesis.</text>
</comment>
<dbReference type="PANTHER" id="PTHR10344:SF4">
    <property type="entry name" value="UMP-CMP KINASE 2, MITOCHONDRIAL"/>
    <property type="match status" value="1"/>
</dbReference>
<dbReference type="HAMAP" id="MF_00165">
    <property type="entry name" value="Thymidylate_kinase"/>
    <property type="match status" value="1"/>
</dbReference>
<dbReference type="NCBIfam" id="TIGR00041">
    <property type="entry name" value="DTMP_kinase"/>
    <property type="match status" value="1"/>
</dbReference>
<reference evidence="13 14" key="1">
    <citation type="submission" date="2018-06" db="EMBL/GenBank/DDBJ databases">
        <authorList>
            <consortium name="Pathogen Informatics"/>
            <person name="Doyle S."/>
        </authorList>
    </citation>
    <scope>NUCLEOTIDE SEQUENCE [LARGE SCALE GENOMIC DNA]</scope>
    <source>
        <strain evidence="13 14">NCTC12278</strain>
    </source>
</reference>
<dbReference type="InterPro" id="IPR018094">
    <property type="entry name" value="Thymidylate_kinase"/>
</dbReference>
<organism evidence="13 14">
    <name type="scientific">Streptococcus ferus</name>
    <dbReference type="NCBI Taxonomy" id="1345"/>
    <lineage>
        <taxon>Bacteria</taxon>
        <taxon>Bacillati</taxon>
        <taxon>Bacillota</taxon>
        <taxon>Bacilli</taxon>
        <taxon>Lactobacillales</taxon>
        <taxon>Streptococcaceae</taxon>
        <taxon>Streptococcus</taxon>
    </lineage>
</organism>
<keyword evidence="4 11" id="KW-0808">Transferase</keyword>
<gene>
    <name evidence="11 13" type="primary">tmk</name>
    <name evidence="13" type="ORF">NCTC12278_01467</name>
</gene>
<dbReference type="EC" id="2.7.4.9" evidence="2 11"/>
<keyword evidence="8 11" id="KW-0067">ATP-binding</keyword>
<dbReference type="InterPro" id="IPR018095">
    <property type="entry name" value="Thymidylate_kin_CS"/>
</dbReference>
<evidence type="ECO:0000256" key="8">
    <source>
        <dbReference type="ARBA" id="ARBA00022840"/>
    </source>
</evidence>
<dbReference type="AlphaFoldDB" id="A0A2X3VNA6"/>
<dbReference type="FunFam" id="3.40.50.300:FF:000225">
    <property type="entry name" value="Thymidylate kinase"/>
    <property type="match status" value="1"/>
</dbReference>
<evidence type="ECO:0000256" key="9">
    <source>
        <dbReference type="ARBA" id="ARBA00048743"/>
    </source>
</evidence>
<protein>
    <recommendedName>
        <fullName evidence="3 11">Thymidylate kinase</fullName>
        <ecNumber evidence="2 11">2.7.4.9</ecNumber>
    </recommendedName>
    <alternativeName>
        <fullName evidence="11">dTMP kinase</fullName>
    </alternativeName>
</protein>
<keyword evidence="6 11" id="KW-0547">Nucleotide-binding</keyword>
<evidence type="ECO:0000313" key="14">
    <source>
        <dbReference type="Proteomes" id="UP000249495"/>
    </source>
</evidence>
<dbReference type="EMBL" id="LS483343">
    <property type="protein sequence ID" value="SQF40888.1"/>
    <property type="molecule type" value="Genomic_DNA"/>
</dbReference>
<evidence type="ECO:0000256" key="2">
    <source>
        <dbReference type="ARBA" id="ARBA00012980"/>
    </source>
</evidence>
<comment type="catalytic activity">
    <reaction evidence="9 11">
        <text>dTMP + ATP = dTDP + ADP</text>
        <dbReference type="Rhea" id="RHEA:13517"/>
        <dbReference type="ChEBI" id="CHEBI:30616"/>
        <dbReference type="ChEBI" id="CHEBI:58369"/>
        <dbReference type="ChEBI" id="CHEBI:63528"/>
        <dbReference type="ChEBI" id="CHEBI:456216"/>
        <dbReference type="EC" id="2.7.4.9"/>
    </reaction>
</comment>
<dbReference type="CDD" id="cd01672">
    <property type="entry name" value="TMPK"/>
    <property type="match status" value="1"/>
</dbReference>
<dbReference type="GO" id="GO:0004798">
    <property type="term" value="F:dTMP kinase activity"/>
    <property type="evidence" value="ECO:0007669"/>
    <property type="project" value="UniProtKB-UniRule"/>
</dbReference>
<keyword evidence="5 11" id="KW-0545">Nucleotide biosynthesis</keyword>
<dbReference type="InterPro" id="IPR039430">
    <property type="entry name" value="Thymidylate_kin-like_dom"/>
</dbReference>
<evidence type="ECO:0000313" key="13">
    <source>
        <dbReference type="EMBL" id="SQF40888.1"/>
    </source>
</evidence>
<evidence type="ECO:0000259" key="12">
    <source>
        <dbReference type="Pfam" id="PF02223"/>
    </source>
</evidence>
<evidence type="ECO:0000256" key="5">
    <source>
        <dbReference type="ARBA" id="ARBA00022727"/>
    </source>
</evidence>
<dbReference type="GO" id="GO:0006235">
    <property type="term" value="P:dTTP biosynthetic process"/>
    <property type="evidence" value="ECO:0007669"/>
    <property type="project" value="UniProtKB-UniRule"/>
</dbReference>
<dbReference type="PANTHER" id="PTHR10344">
    <property type="entry name" value="THYMIDYLATE KINASE"/>
    <property type="match status" value="1"/>
</dbReference>
<dbReference type="PROSITE" id="PS01331">
    <property type="entry name" value="THYMIDYLATE_KINASE"/>
    <property type="match status" value="1"/>
</dbReference>
<dbReference type="GO" id="GO:0006227">
    <property type="term" value="P:dUDP biosynthetic process"/>
    <property type="evidence" value="ECO:0007669"/>
    <property type="project" value="TreeGrafter"/>
</dbReference>
<comment type="similarity">
    <text evidence="1 11">Belongs to the thymidylate kinase family.</text>
</comment>
<feature type="binding site" evidence="11">
    <location>
        <begin position="17"/>
        <end position="24"/>
    </location>
    <ligand>
        <name>ATP</name>
        <dbReference type="ChEBI" id="CHEBI:30616"/>
    </ligand>
</feature>
<evidence type="ECO:0000256" key="1">
    <source>
        <dbReference type="ARBA" id="ARBA00009776"/>
    </source>
</evidence>
<evidence type="ECO:0000256" key="10">
    <source>
        <dbReference type="ARBA" id="ARBA00057735"/>
    </source>
</evidence>
<name>A0A2X3VNA6_9STRE</name>
<dbReference type="Pfam" id="PF02223">
    <property type="entry name" value="Thymidylate_kin"/>
    <property type="match status" value="1"/>
</dbReference>
<keyword evidence="7 11" id="KW-0418">Kinase</keyword>
<feature type="domain" description="Thymidylate kinase-like" evidence="12">
    <location>
        <begin position="15"/>
        <end position="205"/>
    </location>
</feature>